<dbReference type="Gene3D" id="1.10.510.10">
    <property type="entry name" value="Transferase(Phosphotransferase) domain 1"/>
    <property type="match status" value="1"/>
</dbReference>
<dbReference type="GO" id="GO:0004672">
    <property type="term" value="F:protein kinase activity"/>
    <property type="evidence" value="ECO:0007669"/>
    <property type="project" value="InterPro"/>
</dbReference>
<evidence type="ECO:0000313" key="6">
    <source>
        <dbReference type="Proteomes" id="UP001420932"/>
    </source>
</evidence>
<dbReference type="InterPro" id="IPR011009">
    <property type="entry name" value="Kinase-like_dom_sf"/>
</dbReference>
<dbReference type="Proteomes" id="UP001420932">
    <property type="component" value="Unassembled WGS sequence"/>
</dbReference>
<accession>A0AAP0PRV0</accession>
<dbReference type="PANTHER" id="PTHR47989">
    <property type="entry name" value="OS01G0750732 PROTEIN"/>
    <property type="match status" value="1"/>
</dbReference>
<feature type="region of interest" description="Disordered" evidence="3">
    <location>
        <begin position="20"/>
        <end position="56"/>
    </location>
</feature>
<evidence type="ECO:0000259" key="4">
    <source>
        <dbReference type="Pfam" id="PF07714"/>
    </source>
</evidence>
<evidence type="ECO:0000256" key="2">
    <source>
        <dbReference type="ARBA" id="ARBA00022840"/>
    </source>
</evidence>
<dbReference type="InterPro" id="IPR001245">
    <property type="entry name" value="Ser-Thr/Tyr_kinase_cat_dom"/>
</dbReference>
<dbReference type="EMBL" id="JBBNAF010000004">
    <property type="protein sequence ID" value="KAK9150656.1"/>
    <property type="molecule type" value="Genomic_DNA"/>
</dbReference>
<keyword evidence="6" id="KW-1185">Reference proteome</keyword>
<name>A0AAP0PRV0_9MAGN</name>
<organism evidence="5 6">
    <name type="scientific">Stephania yunnanensis</name>
    <dbReference type="NCBI Taxonomy" id="152371"/>
    <lineage>
        <taxon>Eukaryota</taxon>
        <taxon>Viridiplantae</taxon>
        <taxon>Streptophyta</taxon>
        <taxon>Embryophyta</taxon>
        <taxon>Tracheophyta</taxon>
        <taxon>Spermatophyta</taxon>
        <taxon>Magnoliopsida</taxon>
        <taxon>Ranunculales</taxon>
        <taxon>Menispermaceae</taxon>
        <taxon>Menispermoideae</taxon>
        <taxon>Cissampelideae</taxon>
        <taxon>Stephania</taxon>
    </lineage>
</organism>
<dbReference type="Pfam" id="PF07714">
    <property type="entry name" value="PK_Tyr_Ser-Thr"/>
    <property type="match status" value="1"/>
</dbReference>
<gene>
    <name evidence="5" type="ORF">Syun_008965</name>
</gene>
<sequence length="364" mass="41085">MCRRRRHGTSTVGEEGKRWCHDHLHPHNRPNRGLEGAADRRWAPPSVGTSKNETKRTLTWSTPKSRFVNPCQGIFCPCQGVTLSVPRHDLARAKGISKVSPCSCLARAKGTYQGATFLVPRHHCVPVKERANGTCQGAALLVPRLVTRRHYAPTKERAKAQPCSCQGPTVLVPRSMPRRHYAPAKERAKGTCQGTTLLMPMHVPRRDRARAKAPLCSLPRRALRRDLNLQANSWTSSIDDLAIEMKGSLMTMFTDQTGKLTVQSDVYAFGVVRLELLTGRRAVDLSQGPIMRRILHYRHILTDRKKLRKVIDPDMNRSSYNIESIAMFANLAFHCVRAESTERPSMTECVKELQMTFHLYFTNS</sequence>
<proteinExistence type="predicted"/>
<feature type="compositionally biased region" description="Polar residues" evidence="3">
    <location>
        <begin position="47"/>
        <end position="56"/>
    </location>
</feature>
<keyword evidence="1" id="KW-0547">Nucleotide-binding</keyword>
<keyword evidence="2" id="KW-0067">ATP-binding</keyword>
<comment type="caution">
    <text evidence="5">The sequence shown here is derived from an EMBL/GenBank/DDBJ whole genome shotgun (WGS) entry which is preliminary data.</text>
</comment>
<feature type="domain" description="Serine-threonine/tyrosine-protein kinase catalytic" evidence="4">
    <location>
        <begin position="256"/>
        <end position="353"/>
    </location>
</feature>
<evidence type="ECO:0000256" key="3">
    <source>
        <dbReference type="SAM" id="MobiDB-lite"/>
    </source>
</evidence>
<protein>
    <recommendedName>
        <fullName evidence="4">Serine-threonine/tyrosine-protein kinase catalytic domain-containing protein</fullName>
    </recommendedName>
</protein>
<dbReference type="GO" id="GO:0005524">
    <property type="term" value="F:ATP binding"/>
    <property type="evidence" value="ECO:0007669"/>
    <property type="project" value="UniProtKB-KW"/>
</dbReference>
<reference evidence="5 6" key="1">
    <citation type="submission" date="2024-01" db="EMBL/GenBank/DDBJ databases">
        <title>Genome assemblies of Stephania.</title>
        <authorList>
            <person name="Yang L."/>
        </authorList>
    </citation>
    <scope>NUCLEOTIDE SEQUENCE [LARGE SCALE GENOMIC DNA]</scope>
    <source>
        <strain evidence="5">YNDBR</strain>
        <tissue evidence="5">Leaf</tissue>
    </source>
</reference>
<dbReference type="AlphaFoldDB" id="A0AAP0PRV0"/>
<evidence type="ECO:0000256" key="1">
    <source>
        <dbReference type="ARBA" id="ARBA00022741"/>
    </source>
</evidence>
<dbReference type="SUPFAM" id="SSF56112">
    <property type="entry name" value="Protein kinase-like (PK-like)"/>
    <property type="match status" value="1"/>
</dbReference>
<evidence type="ECO:0000313" key="5">
    <source>
        <dbReference type="EMBL" id="KAK9150656.1"/>
    </source>
</evidence>
<dbReference type="PANTHER" id="PTHR47989:SF47">
    <property type="entry name" value="SERINE_THREONINE-PROTEIN KINASE PBL28-RELATED"/>
    <property type="match status" value="1"/>
</dbReference>